<reference evidence="2" key="1">
    <citation type="journal article" date="2022" name="Mol. Ecol. Resour.">
        <title>The genomes of chicory, endive, great burdock and yacon provide insights into Asteraceae palaeo-polyploidization history and plant inulin production.</title>
        <authorList>
            <person name="Fan W."/>
            <person name="Wang S."/>
            <person name="Wang H."/>
            <person name="Wang A."/>
            <person name="Jiang F."/>
            <person name="Liu H."/>
            <person name="Zhao H."/>
            <person name="Xu D."/>
            <person name="Zhang Y."/>
        </authorList>
    </citation>
    <scope>NUCLEOTIDE SEQUENCE [LARGE SCALE GENOMIC DNA]</scope>
    <source>
        <strain evidence="2">cv. Punajuju</strain>
    </source>
</reference>
<name>A0ACB9F722_CICIN</name>
<keyword evidence="2" id="KW-1185">Reference proteome</keyword>
<sequence length="267" mass="30460">MDDSVLENESKVIKSIKPVQMIFFHPQPSLAASQHSDHEEEVTGIFFCMKETTIQATSKSGRQEPSTGKVIKTTFDAEEKPMSELKQLENKVDIKVAGLKEAFSKHNHDINEAIKTVMPTLEVNTKIMKDTSKIPEAMVEEILQLRQAISTSKKMNLPSLEKRKNILPSSLLNQLSTKTTIYLGFHVNEKRKKIIIEEELRKSPQCGLDLEDSKSDNAQKIMEDHKRSILTVSVRRRCKEYQPSLTCQGRKSITEYHEAGFVVSFYY</sequence>
<comment type="caution">
    <text evidence="1">The sequence shown here is derived from an EMBL/GenBank/DDBJ whole genome shotgun (WGS) entry which is preliminary data.</text>
</comment>
<evidence type="ECO:0000313" key="1">
    <source>
        <dbReference type="EMBL" id="KAI3766907.1"/>
    </source>
</evidence>
<protein>
    <submittedName>
        <fullName evidence="1">Uncharacterized protein</fullName>
    </submittedName>
</protein>
<gene>
    <name evidence="1" type="ORF">L2E82_16986</name>
</gene>
<evidence type="ECO:0000313" key="2">
    <source>
        <dbReference type="Proteomes" id="UP001055811"/>
    </source>
</evidence>
<proteinExistence type="predicted"/>
<dbReference type="Proteomes" id="UP001055811">
    <property type="component" value="Linkage Group LG03"/>
</dbReference>
<reference evidence="1 2" key="2">
    <citation type="journal article" date="2022" name="Mol. Ecol. Resour.">
        <title>The genomes of chicory, endive, great burdock and yacon provide insights into Asteraceae paleo-polyploidization history and plant inulin production.</title>
        <authorList>
            <person name="Fan W."/>
            <person name="Wang S."/>
            <person name="Wang H."/>
            <person name="Wang A."/>
            <person name="Jiang F."/>
            <person name="Liu H."/>
            <person name="Zhao H."/>
            <person name="Xu D."/>
            <person name="Zhang Y."/>
        </authorList>
    </citation>
    <scope>NUCLEOTIDE SEQUENCE [LARGE SCALE GENOMIC DNA]</scope>
    <source>
        <strain evidence="2">cv. Punajuju</strain>
        <tissue evidence="1">Leaves</tissue>
    </source>
</reference>
<dbReference type="EMBL" id="CM042011">
    <property type="protein sequence ID" value="KAI3766907.1"/>
    <property type="molecule type" value="Genomic_DNA"/>
</dbReference>
<organism evidence="1 2">
    <name type="scientific">Cichorium intybus</name>
    <name type="common">Chicory</name>
    <dbReference type="NCBI Taxonomy" id="13427"/>
    <lineage>
        <taxon>Eukaryota</taxon>
        <taxon>Viridiplantae</taxon>
        <taxon>Streptophyta</taxon>
        <taxon>Embryophyta</taxon>
        <taxon>Tracheophyta</taxon>
        <taxon>Spermatophyta</taxon>
        <taxon>Magnoliopsida</taxon>
        <taxon>eudicotyledons</taxon>
        <taxon>Gunneridae</taxon>
        <taxon>Pentapetalae</taxon>
        <taxon>asterids</taxon>
        <taxon>campanulids</taxon>
        <taxon>Asterales</taxon>
        <taxon>Asteraceae</taxon>
        <taxon>Cichorioideae</taxon>
        <taxon>Cichorieae</taxon>
        <taxon>Cichoriinae</taxon>
        <taxon>Cichorium</taxon>
    </lineage>
</organism>
<accession>A0ACB9F722</accession>